<dbReference type="GO" id="GO:0030655">
    <property type="term" value="P:beta-lactam antibiotic catabolic process"/>
    <property type="evidence" value="ECO:0007669"/>
    <property type="project" value="InterPro"/>
</dbReference>
<gene>
    <name evidence="3" type="ORF">ATK36_5423</name>
</gene>
<evidence type="ECO:0000313" key="3">
    <source>
        <dbReference type="EMBL" id="PFG50212.1"/>
    </source>
</evidence>
<comment type="caution">
    <text evidence="3">The sequence shown here is derived from an EMBL/GenBank/DDBJ whole genome shotgun (WGS) entry which is preliminary data.</text>
</comment>
<dbReference type="InterPro" id="IPR000871">
    <property type="entry name" value="Beta-lactam_class-A"/>
</dbReference>
<name>A0A2A9FI13_9PSEU</name>
<evidence type="ECO:0000259" key="2">
    <source>
        <dbReference type="Pfam" id="PF13354"/>
    </source>
</evidence>
<dbReference type="Gene3D" id="3.40.710.10">
    <property type="entry name" value="DD-peptidase/beta-lactamase superfamily"/>
    <property type="match status" value="1"/>
</dbReference>
<dbReference type="GO" id="GO:0046677">
    <property type="term" value="P:response to antibiotic"/>
    <property type="evidence" value="ECO:0007669"/>
    <property type="project" value="InterPro"/>
</dbReference>
<dbReference type="PANTHER" id="PTHR35333">
    <property type="entry name" value="BETA-LACTAMASE"/>
    <property type="match status" value="1"/>
</dbReference>
<dbReference type="PANTHER" id="PTHR35333:SF3">
    <property type="entry name" value="BETA-LACTAMASE-TYPE TRANSPEPTIDASE FOLD CONTAINING PROTEIN"/>
    <property type="match status" value="1"/>
</dbReference>
<dbReference type="AlphaFoldDB" id="A0A2A9FI13"/>
<protein>
    <submittedName>
        <fullName evidence="3">Beta-lactamase family protein</fullName>
    </submittedName>
</protein>
<evidence type="ECO:0000313" key="4">
    <source>
        <dbReference type="Proteomes" id="UP000243542"/>
    </source>
</evidence>
<feature type="signal peptide" evidence="1">
    <location>
        <begin position="1"/>
        <end position="28"/>
    </location>
</feature>
<dbReference type="InterPro" id="IPR045155">
    <property type="entry name" value="Beta-lactam_cat"/>
</dbReference>
<dbReference type="Proteomes" id="UP000243542">
    <property type="component" value="Unassembled WGS sequence"/>
</dbReference>
<proteinExistence type="predicted"/>
<sequence>MFGARKRGLLGAVVLGAAAATGCGTTPAAPDHCPTTAPPDVATVIGWTGYIAAHRDDVSLVVDDGRGTRVVNRPDQPQPLASAVKVVTLAAYGRAVAQGRVRPDEPFRVGDWERWFLPDTDGGAHVRALDLAGIAHDRVRALDPQRVVPLDQLVTSMIQVSDNAAADFLRDRLGDEALRQAAADGGWPNLDLPAEVGGIIALYAPELAPPLTAPRSVRALAEWALARRYATDPVLRADLLTRPLPPQDFERQWSDSGAAASAQQLAALHRAIATGSFGPGTDIARTHLEHQPSTLPDVTGIGYKGGSLNGVLTGGIELRRDDGTIASAALLVRRMQPDEQSKASSPENLLIAAMTDPAVMARLHCSV</sequence>
<dbReference type="InterPro" id="IPR012338">
    <property type="entry name" value="Beta-lactam/transpept-like"/>
</dbReference>
<keyword evidence="1" id="KW-0732">Signal</keyword>
<dbReference type="PROSITE" id="PS51257">
    <property type="entry name" value="PROKAR_LIPOPROTEIN"/>
    <property type="match status" value="1"/>
</dbReference>
<dbReference type="Pfam" id="PF13354">
    <property type="entry name" value="Beta-lactamase2"/>
    <property type="match status" value="1"/>
</dbReference>
<dbReference type="SUPFAM" id="SSF56601">
    <property type="entry name" value="beta-lactamase/transpeptidase-like"/>
    <property type="match status" value="1"/>
</dbReference>
<reference evidence="3 4" key="1">
    <citation type="submission" date="2017-10" db="EMBL/GenBank/DDBJ databases">
        <title>Sequencing the genomes of 1000 actinobacteria strains.</title>
        <authorList>
            <person name="Klenk H.-P."/>
        </authorList>
    </citation>
    <scope>NUCLEOTIDE SEQUENCE [LARGE SCALE GENOMIC DNA]</scope>
    <source>
        <strain evidence="3 4">DSM 46092</strain>
    </source>
</reference>
<dbReference type="EMBL" id="PDJK01000002">
    <property type="protein sequence ID" value="PFG50212.1"/>
    <property type="molecule type" value="Genomic_DNA"/>
</dbReference>
<evidence type="ECO:0000256" key="1">
    <source>
        <dbReference type="SAM" id="SignalP"/>
    </source>
</evidence>
<accession>A0A2A9FI13</accession>
<keyword evidence="4" id="KW-1185">Reference proteome</keyword>
<feature type="chain" id="PRO_5013400912" evidence="1">
    <location>
        <begin position="29"/>
        <end position="367"/>
    </location>
</feature>
<organism evidence="3 4">
    <name type="scientific">Amycolatopsis sulphurea</name>
    <dbReference type="NCBI Taxonomy" id="76022"/>
    <lineage>
        <taxon>Bacteria</taxon>
        <taxon>Bacillati</taxon>
        <taxon>Actinomycetota</taxon>
        <taxon>Actinomycetes</taxon>
        <taxon>Pseudonocardiales</taxon>
        <taxon>Pseudonocardiaceae</taxon>
        <taxon>Amycolatopsis</taxon>
    </lineage>
</organism>
<dbReference type="GO" id="GO:0008800">
    <property type="term" value="F:beta-lactamase activity"/>
    <property type="evidence" value="ECO:0007669"/>
    <property type="project" value="InterPro"/>
</dbReference>
<feature type="domain" description="Beta-lactamase class A catalytic" evidence="2">
    <location>
        <begin position="61"/>
        <end position="277"/>
    </location>
</feature>